<evidence type="ECO:0000313" key="3">
    <source>
        <dbReference type="Proteomes" id="UP000186997"/>
    </source>
</evidence>
<organism evidence="2 3">
    <name type="scientific">Yoonia rosea</name>
    <dbReference type="NCBI Taxonomy" id="287098"/>
    <lineage>
        <taxon>Bacteria</taxon>
        <taxon>Pseudomonadati</taxon>
        <taxon>Pseudomonadota</taxon>
        <taxon>Alphaproteobacteria</taxon>
        <taxon>Rhodobacterales</taxon>
        <taxon>Paracoccaceae</taxon>
        <taxon>Yoonia</taxon>
    </lineage>
</organism>
<keyword evidence="2" id="KW-0282">Flagellum</keyword>
<dbReference type="InterPro" id="IPR001543">
    <property type="entry name" value="FliN-like_C"/>
</dbReference>
<dbReference type="InterPro" id="IPR036429">
    <property type="entry name" value="SpoA-like_sf"/>
</dbReference>
<dbReference type="SUPFAM" id="SSF101801">
    <property type="entry name" value="Surface presentation of antigens (SPOA)"/>
    <property type="match status" value="1"/>
</dbReference>
<evidence type="ECO:0000313" key="2">
    <source>
        <dbReference type="EMBL" id="SIT82520.1"/>
    </source>
</evidence>
<feature type="domain" description="Flagellar motor switch protein FliN-like C-terminal" evidence="1">
    <location>
        <begin position="219"/>
        <end position="287"/>
    </location>
</feature>
<dbReference type="OrthoDB" id="7824563at2"/>
<keyword evidence="2" id="KW-0969">Cilium</keyword>
<evidence type="ECO:0000259" key="1">
    <source>
        <dbReference type="Pfam" id="PF01052"/>
    </source>
</evidence>
<keyword evidence="3" id="KW-1185">Reference proteome</keyword>
<accession>A0A1R3WVJ5</accession>
<dbReference type="Proteomes" id="UP000186997">
    <property type="component" value="Unassembled WGS sequence"/>
</dbReference>
<dbReference type="STRING" id="287098.SAMN05421665_1480"/>
<sequence>MTTGTQVTLLRRMTRPQGQGETENPLTSSRAVRLALTKAANDSVGLVLTVESVGEEVIALDDMLATLGADLMLVGLERDGALSGLIALDMEMRAAVLEMETIGAVLTRPADTRAPTQTDKALCDPVLQSFLGAFPQAVLGTPLEGWMDGIAIGAKVESARAAGLVLVDCTYRVVRMSVDLGVADRRAQLVIALPLVEVAAVPEAAPPVPVDWHQIFRENVHDAPACLEALLYRAPISLATAQALKVGTVLPLPGCTVNSVRLLSPDGHEVAQAKLGQIGGYRAVRLEAAPSPQLSELPHQTTAAHLGMPDVMDVDAMTLPADLPETSSEMLDLPNAAEALDVTGADMPDFPDVSFDPDPL</sequence>
<dbReference type="AlphaFoldDB" id="A0A1R3WVJ5"/>
<name>A0A1R3WVJ5_9RHOB</name>
<protein>
    <submittedName>
        <fullName evidence="2">Flagellar motor switch protein FliM</fullName>
    </submittedName>
</protein>
<reference evidence="3" key="1">
    <citation type="submission" date="2017-01" db="EMBL/GenBank/DDBJ databases">
        <authorList>
            <person name="Varghese N."/>
            <person name="Submissions S."/>
        </authorList>
    </citation>
    <scope>NUCLEOTIDE SEQUENCE [LARGE SCALE GENOMIC DNA]</scope>
    <source>
        <strain evidence="3">DSM 29591</strain>
    </source>
</reference>
<dbReference type="Gene3D" id="2.30.330.10">
    <property type="entry name" value="SpoA-like"/>
    <property type="match status" value="1"/>
</dbReference>
<proteinExistence type="predicted"/>
<dbReference type="Pfam" id="PF01052">
    <property type="entry name" value="FliMN_C"/>
    <property type="match status" value="1"/>
</dbReference>
<gene>
    <name evidence="2" type="ORF">SAMN05421665_1480</name>
</gene>
<keyword evidence="2" id="KW-0966">Cell projection</keyword>
<dbReference type="EMBL" id="FTPR01000001">
    <property type="protein sequence ID" value="SIT82520.1"/>
    <property type="molecule type" value="Genomic_DNA"/>
</dbReference>